<dbReference type="EMBL" id="GHES01041878">
    <property type="protein sequence ID" value="MPA72437.1"/>
    <property type="molecule type" value="Transcribed_RNA"/>
</dbReference>
<organism evidence="2">
    <name type="scientific">Davidia involucrata</name>
    <name type="common">Dove tree</name>
    <dbReference type="NCBI Taxonomy" id="16924"/>
    <lineage>
        <taxon>Eukaryota</taxon>
        <taxon>Viridiplantae</taxon>
        <taxon>Streptophyta</taxon>
        <taxon>Embryophyta</taxon>
        <taxon>Tracheophyta</taxon>
        <taxon>Spermatophyta</taxon>
        <taxon>Magnoliopsida</taxon>
        <taxon>eudicotyledons</taxon>
        <taxon>Gunneridae</taxon>
        <taxon>Pentapetalae</taxon>
        <taxon>asterids</taxon>
        <taxon>Cornales</taxon>
        <taxon>Nyssaceae</taxon>
        <taxon>Davidia</taxon>
    </lineage>
</organism>
<dbReference type="InterPro" id="IPR026960">
    <property type="entry name" value="RVT-Znf"/>
</dbReference>
<reference evidence="2" key="1">
    <citation type="submission" date="2019-08" db="EMBL/GenBank/DDBJ databases">
        <title>Reference gene set and small RNA set construction with multiple tissues from Davidia involucrata Baill.</title>
        <authorList>
            <person name="Yang H."/>
            <person name="Zhou C."/>
            <person name="Li G."/>
            <person name="Wang J."/>
            <person name="Gao P."/>
            <person name="Wang M."/>
            <person name="Wang R."/>
            <person name="Zhao Y."/>
        </authorList>
    </citation>
    <scope>NUCLEOTIDE SEQUENCE</scope>
    <source>
        <tissue evidence="2">Mixed with DoveR01_LX</tissue>
    </source>
</reference>
<dbReference type="Pfam" id="PF13966">
    <property type="entry name" value="zf-RVT"/>
    <property type="match status" value="1"/>
</dbReference>
<proteinExistence type="predicted"/>
<evidence type="ECO:0000259" key="1">
    <source>
        <dbReference type="Pfam" id="PF13966"/>
    </source>
</evidence>
<name>A0A5B7BV48_DAVIN</name>
<feature type="domain" description="Reverse transcriptase zinc-binding" evidence="1">
    <location>
        <begin position="14"/>
        <end position="98"/>
    </location>
</feature>
<gene>
    <name evidence="2" type="ORF">Din_041878</name>
</gene>
<accession>A0A5B7BV48</accession>
<dbReference type="AlphaFoldDB" id="A0A5B7BV48"/>
<protein>
    <recommendedName>
        <fullName evidence="1">Reverse transcriptase zinc-binding domain-containing protein</fullName>
    </recommendedName>
</protein>
<evidence type="ECO:0000313" key="2">
    <source>
        <dbReference type="EMBL" id="MPA72437.1"/>
    </source>
</evidence>
<sequence length="114" mass="13399">MDSLRWSPCASGNFSIQSTWDSCRVRKEKVEWGQLVNFPHSIPRYSFVLWMAIREQLSTKDRLLRYGGISDGRCLFCNQAVETHSHLFFQCSFTSSLWRHLITDCGMNWLMGDW</sequence>